<protein>
    <recommendedName>
        <fullName evidence="2">ABC-type phosphate transport system, periplasmic component</fullName>
    </recommendedName>
</protein>
<proteinExistence type="predicted"/>
<name>A0A3B1BWH9_9ZZZZ</name>
<sequence>MLNSKQKTNMGSLLLGLFILVFTQLVFADLVVITNKANKVASLNVDQVKALFLQKEKSFPGGNHVVLGDQSEDSAVRDDFGSSILGKNPKKLKRYWSKRVFAGKGVPPKVVGDDAAMKNWVAKTPNSLGYINAEALDDSVKVLFKP</sequence>
<evidence type="ECO:0008006" key="2">
    <source>
        <dbReference type="Google" id="ProtNLM"/>
    </source>
</evidence>
<organism evidence="1">
    <name type="scientific">hydrothermal vent metagenome</name>
    <dbReference type="NCBI Taxonomy" id="652676"/>
    <lineage>
        <taxon>unclassified sequences</taxon>
        <taxon>metagenomes</taxon>
        <taxon>ecological metagenomes</taxon>
    </lineage>
</organism>
<dbReference type="AlphaFoldDB" id="A0A3B1BWH9"/>
<dbReference type="Gene3D" id="3.40.190.10">
    <property type="entry name" value="Periplasmic binding protein-like II"/>
    <property type="match status" value="1"/>
</dbReference>
<accession>A0A3B1BWH9</accession>
<dbReference type="SUPFAM" id="SSF53850">
    <property type="entry name" value="Periplasmic binding protein-like II"/>
    <property type="match status" value="1"/>
</dbReference>
<gene>
    <name evidence="1" type="ORF">MNBD_GAMMA25-2438</name>
</gene>
<reference evidence="1" key="1">
    <citation type="submission" date="2018-06" db="EMBL/GenBank/DDBJ databases">
        <authorList>
            <person name="Zhirakovskaya E."/>
        </authorList>
    </citation>
    <scope>NUCLEOTIDE SEQUENCE</scope>
</reference>
<dbReference type="EMBL" id="UOFY01000054">
    <property type="protein sequence ID" value="VAX10765.1"/>
    <property type="molecule type" value="Genomic_DNA"/>
</dbReference>
<evidence type="ECO:0000313" key="1">
    <source>
        <dbReference type="EMBL" id="VAX10765.1"/>
    </source>
</evidence>